<dbReference type="PANTHER" id="PTHR43685:SF11">
    <property type="entry name" value="GLYCOSYLTRANSFERASE TAGX-RELATED"/>
    <property type="match status" value="1"/>
</dbReference>
<evidence type="ECO:0000313" key="3">
    <source>
        <dbReference type="EMBL" id="SFD26322.1"/>
    </source>
</evidence>
<dbReference type="RefSeq" id="WP_175560003.1">
    <property type="nucleotide sequence ID" value="NZ_FOMG01000028.1"/>
</dbReference>
<dbReference type="Gene3D" id="3.90.550.10">
    <property type="entry name" value="Spore Coat Polysaccharide Biosynthesis Protein SpsA, Chain A"/>
    <property type="match status" value="1"/>
</dbReference>
<dbReference type="EMBL" id="FOMG01000028">
    <property type="protein sequence ID" value="SFD26322.1"/>
    <property type="molecule type" value="Genomic_DNA"/>
</dbReference>
<evidence type="ECO:0000259" key="2">
    <source>
        <dbReference type="Pfam" id="PF00535"/>
    </source>
</evidence>
<keyword evidence="3" id="KW-0808">Transferase</keyword>
<keyword evidence="4" id="KW-1185">Reference proteome</keyword>
<comment type="similarity">
    <text evidence="1">Belongs to the glycosyltransferase 2 family.</text>
</comment>
<organism evidence="3 4">
    <name type="scientific">Clostridium uliginosum</name>
    <dbReference type="NCBI Taxonomy" id="119641"/>
    <lineage>
        <taxon>Bacteria</taxon>
        <taxon>Bacillati</taxon>
        <taxon>Bacillota</taxon>
        <taxon>Clostridia</taxon>
        <taxon>Eubacteriales</taxon>
        <taxon>Clostridiaceae</taxon>
        <taxon>Clostridium</taxon>
    </lineage>
</organism>
<dbReference type="InterPro" id="IPR001173">
    <property type="entry name" value="Glyco_trans_2-like"/>
</dbReference>
<dbReference type="InterPro" id="IPR050834">
    <property type="entry name" value="Glycosyltransf_2"/>
</dbReference>
<dbReference type="Pfam" id="PF00535">
    <property type="entry name" value="Glycos_transf_2"/>
    <property type="match status" value="1"/>
</dbReference>
<feature type="domain" description="Glycosyltransferase 2-like" evidence="2">
    <location>
        <begin position="6"/>
        <end position="141"/>
    </location>
</feature>
<name>A0A1I1QWE5_9CLOT</name>
<dbReference type="SUPFAM" id="SSF53448">
    <property type="entry name" value="Nucleotide-diphospho-sugar transferases"/>
    <property type="match status" value="1"/>
</dbReference>
<accession>A0A1I1QWE5</accession>
<dbReference type="AlphaFoldDB" id="A0A1I1QWE5"/>
<dbReference type="InterPro" id="IPR029044">
    <property type="entry name" value="Nucleotide-diphossugar_trans"/>
</dbReference>
<evidence type="ECO:0000313" key="4">
    <source>
        <dbReference type="Proteomes" id="UP000199263"/>
    </source>
</evidence>
<dbReference type="STRING" id="119641.SAMN05421842_1286"/>
<reference evidence="3 4" key="1">
    <citation type="submission" date="2016-10" db="EMBL/GenBank/DDBJ databases">
        <authorList>
            <person name="de Groot N.N."/>
        </authorList>
    </citation>
    <scope>NUCLEOTIDE SEQUENCE [LARGE SCALE GENOMIC DNA]</scope>
    <source>
        <strain evidence="3 4">DSM 12992</strain>
    </source>
</reference>
<dbReference type="Proteomes" id="UP000199263">
    <property type="component" value="Unassembled WGS sequence"/>
</dbReference>
<gene>
    <name evidence="3" type="ORF">SAMN05421842_1286</name>
</gene>
<sequence>MKNLVSVIIPVYNSSKTIEKTIKSVLCQSYTCFEIIIIDDCSTDNSFEIIENLSESDSRIILYRNQKNLGVAKTRNLGINMTKGEFISFLDSDDIWKSSKLEKQLEYIKQKNAHICYTSYEMINNNETNCVVRVVPKEINYNGLLKENVICCSTAIVKSYLLKKYPFETEFFHEDFVLWLKLLKCGFKAIGIQETLVIYRKGGRSSDKLNACKNRWVIYRKSEELGLILSMYYFVCYTINGIKKYYLL</sequence>
<dbReference type="PANTHER" id="PTHR43685">
    <property type="entry name" value="GLYCOSYLTRANSFERASE"/>
    <property type="match status" value="1"/>
</dbReference>
<evidence type="ECO:0000256" key="1">
    <source>
        <dbReference type="ARBA" id="ARBA00006739"/>
    </source>
</evidence>
<dbReference type="GO" id="GO:0016740">
    <property type="term" value="F:transferase activity"/>
    <property type="evidence" value="ECO:0007669"/>
    <property type="project" value="UniProtKB-KW"/>
</dbReference>
<protein>
    <submittedName>
        <fullName evidence="3">Glycosyltransferase involved in cell wall bisynthesis</fullName>
    </submittedName>
</protein>
<proteinExistence type="inferred from homology"/>
<dbReference type="CDD" id="cd00761">
    <property type="entry name" value="Glyco_tranf_GTA_type"/>
    <property type="match status" value="1"/>
</dbReference>